<gene>
    <name evidence="1" type="ORF">NCTC12971_02462</name>
</gene>
<accession>A0A4U9HEA4</accession>
<proteinExistence type="predicted"/>
<dbReference type="AlphaFoldDB" id="A0A4U9HEA4"/>
<evidence type="ECO:0000313" key="1">
    <source>
        <dbReference type="EMBL" id="VTP62097.1"/>
    </source>
</evidence>
<reference evidence="1 2" key="1">
    <citation type="submission" date="2019-05" db="EMBL/GenBank/DDBJ databases">
        <authorList>
            <consortium name="Pathogen Informatics"/>
        </authorList>
    </citation>
    <scope>NUCLEOTIDE SEQUENCE [LARGE SCALE GENOMIC DNA]</scope>
    <source>
        <strain evidence="1 2">NCTC12971</strain>
    </source>
</reference>
<dbReference type="Proteomes" id="UP000307968">
    <property type="component" value="Chromosome"/>
</dbReference>
<dbReference type="EMBL" id="LR590463">
    <property type="protein sequence ID" value="VTP62097.1"/>
    <property type="molecule type" value="Genomic_DNA"/>
</dbReference>
<name>A0A4U9HEA4_SERRU</name>
<sequence>MPTYISLFEPKKKALAAGAVPLVIALDAPSKRAAESIALGKLFEAYPEGGDSFLSPKTVEDQPGAPRPAIGQFDEQFAAENEFDGKAWSPKAPEPEPEAQTGAVDLMSQPANVRIAAVVMYGDGDIDNSQLSLVVDMLNDDETPDDTGMRAVIDGLASVTQVGAMYPSAVYKLVSALFQQAGESMPSQEDVAAFAHSWVTNPSDRESLKLSGTATNVAVENDAPAESVHDDERGYPHTLDSLDYENLCSPSADGLRYL</sequence>
<organism evidence="1 2">
    <name type="scientific">Serratia rubidaea</name>
    <name type="common">Serratia marinorubra</name>
    <dbReference type="NCBI Taxonomy" id="61652"/>
    <lineage>
        <taxon>Bacteria</taxon>
        <taxon>Pseudomonadati</taxon>
        <taxon>Pseudomonadota</taxon>
        <taxon>Gammaproteobacteria</taxon>
        <taxon>Enterobacterales</taxon>
        <taxon>Yersiniaceae</taxon>
        <taxon>Serratia</taxon>
    </lineage>
</organism>
<evidence type="ECO:0000313" key="2">
    <source>
        <dbReference type="Proteomes" id="UP000307968"/>
    </source>
</evidence>
<protein>
    <submittedName>
        <fullName evidence="1">Uncharacterized protein</fullName>
    </submittedName>
</protein>